<accession>A0A0A3ADV0</accession>
<organism evidence="1 2">
    <name type="scientific">Gallibacterium anatis 4895</name>
    <dbReference type="NCBI Taxonomy" id="1396510"/>
    <lineage>
        <taxon>Bacteria</taxon>
        <taxon>Pseudomonadati</taxon>
        <taxon>Pseudomonadota</taxon>
        <taxon>Gammaproteobacteria</taxon>
        <taxon>Pasteurellales</taxon>
        <taxon>Pasteurellaceae</taxon>
        <taxon>Gallibacterium</taxon>
    </lineage>
</organism>
<protein>
    <submittedName>
        <fullName evidence="1">Uncharacterized protein</fullName>
    </submittedName>
</protein>
<proteinExistence type="predicted"/>
<evidence type="ECO:0000313" key="2">
    <source>
        <dbReference type="Proteomes" id="UP000030554"/>
    </source>
</evidence>
<dbReference type="AlphaFoldDB" id="A0A0A3ADV0"/>
<sequence length="522" mass="56710">MGINYTAAFDGITRGLGNVAQMMNIYHGIRDRQDKRIEREEDKAYRDKVYEEGVRRFNDTYKLEVQKQQANERYQQGQLAIQKGTLGYHYARLGYEREKDQLARDAFTQTQLLINNLSPTGDNAGELNIGDVGTGYDGSPSGFTNDDFKGLDSSVINQETSAVAKVLNASIPEGLPTNGLFGLKQNDDGTITPVYVYKTSDQEGNTQKVMTPIGEAMKSEDLHKMLSENPDTANLMLTSALREHQSIDKPDAKTRLSRTELGNRIKMLATIAASGDSATQTAAAKEMANIKASIGTPAEGLTGQLLNNTLTAQQKRAETIATENNNVLAQHAGNLTQQQLDAVGVTQTGIQSTIDYLSGGSSSGGNGKKSSKGGSTVDRMYANAIMQYTIGVRGDKLTDAEIKGSKFRAKALQIVDQMKKYDITDPAVAIASVTNARTFADDKEKVKLANAGVARAVSQLRHMGVDERTIAAAIDVGTAQLSKDLFINNVTNNILEAAGVEQPSSKQRMQTVDISNYYNMDY</sequence>
<dbReference type="EMBL" id="JPJQ01000054">
    <property type="protein sequence ID" value="KGQ59749.1"/>
    <property type="molecule type" value="Genomic_DNA"/>
</dbReference>
<comment type="caution">
    <text evidence="1">The sequence shown here is derived from an EMBL/GenBank/DDBJ whole genome shotgun (WGS) entry which is preliminary data.</text>
</comment>
<dbReference type="Proteomes" id="UP000030554">
    <property type="component" value="Unassembled WGS sequence"/>
</dbReference>
<reference evidence="1 2" key="1">
    <citation type="submission" date="2014-07" db="EMBL/GenBank/DDBJ databases">
        <title>Chaperone-usher fimbriae in a diverse selection of Gallibacterium genomes.</title>
        <authorList>
            <person name="Kudirkiene E."/>
            <person name="Bager R.J."/>
            <person name="Johnson T.J."/>
            <person name="Bojesen A.M."/>
        </authorList>
    </citation>
    <scope>NUCLEOTIDE SEQUENCE [LARGE SCALE GENOMIC DNA]</scope>
    <source>
        <strain evidence="1 2">4895</strain>
    </source>
</reference>
<dbReference type="RefSeq" id="WP_039164543.1">
    <property type="nucleotide sequence ID" value="NZ_JPJQ01000054.1"/>
</dbReference>
<gene>
    <name evidence="1" type="ORF">IO48_11050</name>
</gene>
<evidence type="ECO:0000313" key="1">
    <source>
        <dbReference type="EMBL" id="KGQ59749.1"/>
    </source>
</evidence>
<name>A0A0A3ADV0_9PAST</name>